<proteinExistence type="predicted"/>
<evidence type="ECO:0000313" key="1">
    <source>
        <dbReference type="EMBL" id="OCS85500.1"/>
    </source>
</evidence>
<protein>
    <submittedName>
        <fullName evidence="1">Uncharacterized protein</fullName>
    </submittedName>
</protein>
<dbReference type="Gene3D" id="3.40.91.80">
    <property type="match status" value="1"/>
</dbReference>
<accession>A0A1C0YEB5</accession>
<gene>
    <name evidence="1" type="ORF">A6K76_15225</name>
</gene>
<reference evidence="1 2" key="1">
    <citation type="submission" date="2016-07" db="EMBL/GenBank/DDBJ databases">
        <title>Caryophanon latum genome sequencing.</title>
        <authorList>
            <person name="Verma A."/>
            <person name="Pal Y."/>
            <person name="Krishnamurthi S."/>
        </authorList>
    </citation>
    <scope>NUCLEOTIDE SEQUENCE [LARGE SCALE GENOMIC DNA]</scope>
    <source>
        <strain evidence="1 2">DSM 14151</strain>
    </source>
</reference>
<sequence length="195" mass="22308">MTNLEITKDLFDTLPIDDKLSPSKFINIYWDLYVNRYESSNSMNGTIFENLVIIALGRAGIENIYFQTELTYVPSAIFDVFLYHPEGSYALSIKTTLRERWKQADLEALAIKQVHKDVQCFVVTLSKSEVGARRKRDNLYAGLDGFVLANSEEFDNLVAELITKQFQVAGSVPIVKTSDRRYDAQKFLSNFDLKI</sequence>
<dbReference type="AlphaFoldDB" id="A0A1C0YEB5"/>
<evidence type="ECO:0000313" key="2">
    <source>
        <dbReference type="Proteomes" id="UP000093482"/>
    </source>
</evidence>
<dbReference type="InterPro" id="IPR038365">
    <property type="entry name" value="EcoRII_C_sf"/>
</dbReference>
<name>A0A1C0YEB5_9BACL</name>
<dbReference type="EMBL" id="MATO01000066">
    <property type="protein sequence ID" value="OCS85500.1"/>
    <property type="molecule type" value="Genomic_DNA"/>
</dbReference>
<dbReference type="Proteomes" id="UP000093482">
    <property type="component" value="Unassembled WGS sequence"/>
</dbReference>
<keyword evidence="2" id="KW-1185">Reference proteome</keyword>
<organism evidence="1 2">
    <name type="scientific">Caryophanon latum</name>
    <dbReference type="NCBI Taxonomy" id="33977"/>
    <lineage>
        <taxon>Bacteria</taxon>
        <taxon>Bacillati</taxon>
        <taxon>Bacillota</taxon>
        <taxon>Bacilli</taxon>
        <taxon>Bacillales</taxon>
        <taxon>Caryophanaceae</taxon>
        <taxon>Caryophanon</taxon>
    </lineage>
</organism>
<comment type="caution">
    <text evidence="1">The sequence shown here is derived from an EMBL/GenBank/DDBJ whole genome shotgun (WGS) entry which is preliminary data.</text>
</comment>